<proteinExistence type="inferred from homology"/>
<dbReference type="RefSeq" id="WP_210803838.1">
    <property type="nucleotide sequence ID" value="NZ_JAGQDD010000023.1"/>
</dbReference>
<name>A0A940YDE8_9BURK</name>
<dbReference type="InterPro" id="IPR007415">
    <property type="entry name" value="Nitrogenase_MoFe_mat_NifZ"/>
</dbReference>
<dbReference type="GO" id="GO:0009399">
    <property type="term" value="P:nitrogen fixation"/>
    <property type="evidence" value="ECO:0007669"/>
    <property type="project" value="InterPro"/>
</dbReference>
<reference evidence="3 4" key="1">
    <citation type="submission" date="2021-04" db="EMBL/GenBank/DDBJ databases">
        <title>The genome sequence of Ideonella sp. 3Y2.</title>
        <authorList>
            <person name="Liu Y."/>
        </authorList>
    </citation>
    <scope>NUCLEOTIDE SEQUENCE [LARGE SCALE GENOMIC DNA]</scope>
    <source>
        <strain evidence="3 4">3Y2</strain>
    </source>
</reference>
<comment type="similarity">
    <text evidence="1">Belongs to the NifZ family.</text>
</comment>
<protein>
    <submittedName>
        <fullName evidence="3">Nitrogen fixation protein NifZ</fullName>
    </submittedName>
</protein>
<keyword evidence="4" id="KW-1185">Reference proteome</keyword>
<gene>
    <name evidence="3" type="ORF">KAK03_21555</name>
</gene>
<dbReference type="Pfam" id="PF04319">
    <property type="entry name" value="NifZ"/>
    <property type="match status" value="1"/>
</dbReference>
<keyword evidence="2" id="KW-0535">Nitrogen fixation</keyword>
<organism evidence="3 4">
    <name type="scientific">Ideonella alba</name>
    <dbReference type="NCBI Taxonomy" id="2824118"/>
    <lineage>
        <taxon>Bacteria</taxon>
        <taxon>Pseudomonadati</taxon>
        <taxon>Pseudomonadota</taxon>
        <taxon>Betaproteobacteria</taxon>
        <taxon>Burkholderiales</taxon>
        <taxon>Sphaerotilaceae</taxon>
        <taxon>Ideonella</taxon>
    </lineage>
</organism>
<dbReference type="EMBL" id="JAGQDD010000023">
    <property type="protein sequence ID" value="MBQ0933066.1"/>
    <property type="molecule type" value="Genomic_DNA"/>
</dbReference>
<dbReference type="Proteomes" id="UP000676246">
    <property type="component" value="Unassembled WGS sequence"/>
</dbReference>
<evidence type="ECO:0000256" key="1">
    <source>
        <dbReference type="ARBA" id="ARBA00008027"/>
    </source>
</evidence>
<sequence>MIEPRAPIYAWGQPVRATVDLFNDGSYPDVDEGALLVRAGSLGEVVQVGHHAEANLPVYMVEFGRTVVGCLEEELERAAPATAAVSEA</sequence>
<evidence type="ECO:0000313" key="3">
    <source>
        <dbReference type="EMBL" id="MBQ0933066.1"/>
    </source>
</evidence>
<dbReference type="AlphaFoldDB" id="A0A940YDE8"/>
<accession>A0A940YDE8</accession>
<evidence type="ECO:0000256" key="2">
    <source>
        <dbReference type="ARBA" id="ARBA00023231"/>
    </source>
</evidence>
<evidence type="ECO:0000313" key="4">
    <source>
        <dbReference type="Proteomes" id="UP000676246"/>
    </source>
</evidence>
<comment type="caution">
    <text evidence="3">The sequence shown here is derived from an EMBL/GenBank/DDBJ whole genome shotgun (WGS) entry which is preliminary data.</text>
</comment>